<keyword evidence="2" id="KW-1185">Reference proteome</keyword>
<evidence type="ECO:0000313" key="1">
    <source>
        <dbReference type="EMBL" id="PWN87418.1"/>
    </source>
</evidence>
<dbReference type="InParanoid" id="A0A316YFM3"/>
<organism evidence="1 2">
    <name type="scientific">Acaromyces ingoldii</name>
    <dbReference type="NCBI Taxonomy" id="215250"/>
    <lineage>
        <taxon>Eukaryota</taxon>
        <taxon>Fungi</taxon>
        <taxon>Dikarya</taxon>
        <taxon>Basidiomycota</taxon>
        <taxon>Ustilaginomycotina</taxon>
        <taxon>Exobasidiomycetes</taxon>
        <taxon>Exobasidiales</taxon>
        <taxon>Cryptobasidiaceae</taxon>
        <taxon>Acaromyces</taxon>
    </lineage>
</organism>
<dbReference type="RefSeq" id="XP_025374616.1">
    <property type="nucleotide sequence ID" value="XM_025522726.1"/>
</dbReference>
<dbReference type="GeneID" id="37044642"/>
<dbReference type="Proteomes" id="UP000245768">
    <property type="component" value="Unassembled WGS sequence"/>
</dbReference>
<sequence>MSPDDGTAFRSVGDWGTQSSCTTIHMAHVQMPCSKVLLRIKASKSAMDEKRSCCNSARHSAPTVLLL</sequence>
<reference evidence="1 2" key="1">
    <citation type="journal article" date="2018" name="Mol. Biol. Evol.">
        <title>Broad Genomic Sampling Reveals a Smut Pathogenic Ancestry of the Fungal Clade Ustilaginomycotina.</title>
        <authorList>
            <person name="Kijpornyongpan T."/>
            <person name="Mondo S.J."/>
            <person name="Barry K."/>
            <person name="Sandor L."/>
            <person name="Lee J."/>
            <person name="Lipzen A."/>
            <person name="Pangilinan J."/>
            <person name="LaButti K."/>
            <person name="Hainaut M."/>
            <person name="Henrissat B."/>
            <person name="Grigoriev I.V."/>
            <person name="Spatafora J.W."/>
            <person name="Aime M.C."/>
        </authorList>
    </citation>
    <scope>NUCLEOTIDE SEQUENCE [LARGE SCALE GENOMIC DNA]</scope>
    <source>
        <strain evidence="1 2">MCA 4198</strain>
    </source>
</reference>
<dbReference type="EMBL" id="KZ819640">
    <property type="protein sequence ID" value="PWN87418.1"/>
    <property type="molecule type" value="Genomic_DNA"/>
</dbReference>
<name>A0A316YFM3_9BASI</name>
<protein>
    <submittedName>
        <fullName evidence="1">Uncharacterized protein</fullName>
    </submittedName>
</protein>
<gene>
    <name evidence="1" type="ORF">FA10DRAFT_269369</name>
</gene>
<evidence type="ECO:0000313" key="2">
    <source>
        <dbReference type="Proteomes" id="UP000245768"/>
    </source>
</evidence>
<proteinExistence type="predicted"/>
<dbReference type="AlphaFoldDB" id="A0A316YFM3"/>
<accession>A0A316YFM3</accession>